<dbReference type="AlphaFoldDB" id="A0A7M5UFT5"/>
<sequence>MSTKVIRSSDLCRTTSPKMQLKNKKRRKSSSSKPVSPQEKTAEPKYELGLNFNNNNNNNNSIDNNNLTTDKKLPRKFTNPKRKVSTTPKLENLSLSDSSEGSSNEKE</sequence>
<feature type="compositionally biased region" description="Low complexity" evidence="1">
    <location>
        <begin position="51"/>
        <end position="66"/>
    </location>
</feature>
<accession>A0A7M5UFT5</accession>
<dbReference type="Proteomes" id="UP000594262">
    <property type="component" value="Unplaced"/>
</dbReference>
<evidence type="ECO:0000313" key="2">
    <source>
        <dbReference type="EnsemblMetazoa" id="CLYHEMP009836.1"/>
    </source>
</evidence>
<protein>
    <submittedName>
        <fullName evidence="2">Uncharacterized protein</fullName>
    </submittedName>
</protein>
<evidence type="ECO:0000313" key="3">
    <source>
        <dbReference type="Proteomes" id="UP000594262"/>
    </source>
</evidence>
<organism evidence="2 3">
    <name type="scientific">Clytia hemisphaerica</name>
    <dbReference type="NCBI Taxonomy" id="252671"/>
    <lineage>
        <taxon>Eukaryota</taxon>
        <taxon>Metazoa</taxon>
        <taxon>Cnidaria</taxon>
        <taxon>Hydrozoa</taxon>
        <taxon>Hydroidolina</taxon>
        <taxon>Leptothecata</taxon>
        <taxon>Obeliida</taxon>
        <taxon>Clytiidae</taxon>
        <taxon>Clytia</taxon>
    </lineage>
</organism>
<feature type="compositionally biased region" description="Low complexity" evidence="1">
    <location>
        <begin position="90"/>
        <end position="107"/>
    </location>
</feature>
<evidence type="ECO:0000256" key="1">
    <source>
        <dbReference type="SAM" id="MobiDB-lite"/>
    </source>
</evidence>
<proteinExistence type="predicted"/>
<feature type="compositionally biased region" description="Basic residues" evidence="1">
    <location>
        <begin position="21"/>
        <end position="30"/>
    </location>
</feature>
<feature type="compositionally biased region" description="Polar residues" evidence="1">
    <location>
        <begin position="1"/>
        <end position="18"/>
    </location>
</feature>
<reference evidence="2" key="1">
    <citation type="submission" date="2021-01" db="UniProtKB">
        <authorList>
            <consortium name="EnsemblMetazoa"/>
        </authorList>
    </citation>
    <scope>IDENTIFICATION</scope>
</reference>
<name>A0A7M5UFT5_9CNID</name>
<dbReference type="EnsemblMetazoa" id="CLYHEMT009836.1">
    <property type="protein sequence ID" value="CLYHEMP009836.1"/>
    <property type="gene ID" value="CLYHEMG009836"/>
</dbReference>
<keyword evidence="3" id="KW-1185">Reference proteome</keyword>
<feature type="region of interest" description="Disordered" evidence="1">
    <location>
        <begin position="1"/>
        <end position="107"/>
    </location>
</feature>
<feature type="compositionally biased region" description="Basic residues" evidence="1">
    <location>
        <begin position="73"/>
        <end position="84"/>
    </location>
</feature>